<dbReference type="AlphaFoldDB" id="A0AAD9ZL67"/>
<dbReference type="Proteomes" id="UP001281410">
    <property type="component" value="Unassembled WGS sequence"/>
</dbReference>
<sequence length="57" mass="6250">MEGSSITSTNINGGVTFRNKTCFYGKKTGLKISESKNNPDHGNMFTWKNAEVGVHSK</sequence>
<comment type="caution">
    <text evidence="1">The sequence shown here is derived from an EMBL/GenBank/DDBJ whole genome shotgun (WGS) entry which is preliminary data.</text>
</comment>
<reference evidence="1" key="1">
    <citation type="journal article" date="2023" name="Plant J.">
        <title>Genome sequences and population genomics provide insights into the demographic history, inbreeding, and mutation load of two 'living fossil' tree species of Dipteronia.</title>
        <authorList>
            <person name="Feng Y."/>
            <person name="Comes H.P."/>
            <person name="Chen J."/>
            <person name="Zhu S."/>
            <person name="Lu R."/>
            <person name="Zhang X."/>
            <person name="Li P."/>
            <person name="Qiu J."/>
            <person name="Olsen K.M."/>
            <person name="Qiu Y."/>
        </authorList>
    </citation>
    <scope>NUCLEOTIDE SEQUENCE</scope>
    <source>
        <strain evidence="1">NBL</strain>
    </source>
</reference>
<protein>
    <submittedName>
        <fullName evidence="1">Uncharacterized protein</fullName>
    </submittedName>
</protein>
<gene>
    <name evidence="1" type="ORF">Dsin_030751</name>
</gene>
<proteinExistence type="predicted"/>
<organism evidence="1 2">
    <name type="scientific">Dipteronia sinensis</name>
    <dbReference type="NCBI Taxonomy" id="43782"/>
    <lineage>
        <taxon>Eukaryota</taxon>
        <taxon>Viridiplantae</taxon>
        <taxon>Streptophyta</taxon>
        <taxon>Embryophyta</taxon>
        <taxon>Tracheophyta</taxon>
        <taxon>Spermatophyta</taxon>
        <taxon>Magnoliopsida</taxon>
        <taxon>eudicotyledons</taxon>
        <taxon>Gunneridae</taxon>
        <taxon>Pentapetalae</taxon>
        <taxon>rosids</taxon>
        <taxon>malvids</taxon>
        <taxon>Sapindales</taxon>
        <taxon>Sapindaceae</taxon>
        <taxon>Hippocastanoideae</taxon>
        <taxon>Acereae</taxon>
        <taxon>Dipteronia</taxon>
    </lineage>
</organism>
<dbReference type="EMBL" id="JANJYJ010000010">
    <property type="protein sequence ID" value="KAK3183465.1"/>
    <property type="molecule type" value="Genomic_DNA"/>
</dbReference>
<evidence type="ECO:0000313" key="1">
    <source>
        <dbReference type="EMBL" id="KAK3183465.1"/>
    </source>
</evidence>
<name>A0AAD9ZL67_9ROSI</name>
<accession>A0AAD9ZL67</accession>
<keyword evidence="2" id="KW-1185">Reference proteome</keyword>
<evidence type="ECO:0000313" key="2">
    <source>
        <dbReference type="Proteomes" id="UP001281410"/>
    </source>
</evidence>